<organism evidence="1 2">
    <name type="scientific">Grimontia indica</name>
    <dbReference type="NCBI Taxonomy" id="1056512"/>
    <lineage>
        <taxon>Bacteria</taxon>
        <taxon>Pseudomonadati</taxon>
        <taxon>Pseudomonadota</taxon>
        <taxon>Gammaproteobacteria</taxon>
        <taxon>Vibrionales</taxon>
        <taxon>Vibrionaceae</taxon>
        <taxon>Grimontia</taxon>
    </lineage>
</organism>
<dbReference type="AlphaFoldDB" id="R1GSY7"/>
<dbReference type="RefSeq" id="WP_002539302.1">
    <property type="nucleotide sequence ID" value="NZ_ANFM02000022.1"/>
</dbReference>
<evidence type="ECO:0000313" key="2">
    <source>
        <dbReference type="Proteomes" id="UP000011223"/>
    </source>
</evidence>
<keyword evidence="2" id="KW-1185">Reference proteome</keyword>
<protein>
    <submittedName>
        <fullName evidence="1">Uncharacterized protein</fullName>
    </submittedName>
</protein>
<sequence>MANFEVEKPFLPVYIDAVLSLKAASETEDNEIRRILVKSAIIHCSFAVEALANNAIQFLNFSKHLSNSIDKLDPIAKLELFSLQIRKKEFERGDKAFQVLSALISVRNSYVHPKIRRRTVSLPDGEEINELQEFCLDENSDTTNDILRLSRNPESWRYEDALRCIRLLTESFDYILIRVVELEKNSLMCMFYNHLTINDISGIVIPENDKWLNWLSEKENVVPDFYMNHIKVRADKLRF</sequence>
<gene>
    <name evidence="1" type="ORF">D515_01977</name>
</gene>
<dbReference type="eggNOG" id="ENOG5033E8Y">
    <property type="taxonomic scope" value="Bacteria"/>
</dbReference>
<dbReference type="EMBL" id="ANFM02000022">
    <property type="protein sequence ID" value="EOD79313.1"/>
    <property type="molecule type" value="Genomic_DNA"/>
</dbReference>
<comment type="caution">
    <text evidence="1">The sequence shown here is derived from an EMBL/GenBank/DDBJ whole genome shotgun (WGS) entry which is preliminary data.</text>
</comment>
<evidence type="ECO:0000313" key="1">
    <source>
        <dbReference type="EMBL" id="EOD79313.1"/>
    </source>
</evidence>
<proteinExistence type="predicted"/>
<reference evidence="1 2" key="1">
    <citation type="journal article" date="2014" name="PLoS ONE">
        <title>Grimontia indica AK16(T), sp. nov., Isolated from a Seawater Sample Reports the Presence of Pathogenic Genes Similar to Vibrio Genus.</title>
        <authorList>
            <person name="Singh A."/>
            <person name="Vaidya B."/>
            <person name="Khatri I."/>
            <person name="Srinivas T.N."/>
            <person name="Subramanian S."/>
            <person name="Korpole S."/>
            <person name="Pinnaka A.K."/>
        </authorList>
    </citation>
    <scope>NUCLEOTIDE SEQUENCE [LARGE SCALE GENOMIC DNA]</scope>
    <source>
        <strain evidence="1 2">AK16</strain>
    </source>
</reference>
<accession>R1GSY7</accession>
<dbReference type="Proteomes" id="UP000011223">
    <property type="component" value="Unassembled WGS sequence"/>
</dbReference>
<name>R1GSY7_9GAMM</name>